<evidence type="ECO:0000313" key="2">
    <source>
        <dbReference type="Proteomes" id="UP001456344"/>
    </source>
</evidence>
<reference evidence="1" key="1">
    <citation type="submission" date="2023-10" db="EMBL/GenBank/DDBJ databases">
        <title>Whole genome sequencing of actinobacterial strain Amycolatopsis sp. (BCA-696) identifies the underlying plant growth-promoting genes.</title>
        <authorList>
            <person name="Gandham P."/>
            <person name="Vadla N."/>
            <person name="Saji A."/>
            <person name="Srinivas V."/>
            <person name="Ruperao P."/>
            <person name="Selvanayagam S."/>
            <person name="Saxena R.K."/>
            <person name="Rathore A."/>
            <person name="Gopalakrishnan S."/>
            <person name="Thakur V."/>
        </authorList>
    </citation>
    <scope>NUCLEOTIDE SEQUENCE</scope>
    <source>
        <strain evidence="1">BCA-696</strain>
    </source>
</reference>
<dbReference type="EMBL" id="CP150484">
    <property type="protein sequence ID" value="WYW15655.1"/>
    <property type="molecule type" value="Genomic_DNA"/>
</dbReference>
<keyword evidence="2" id="KW-1185">Reference proteome</keyword>
<sequence length="163" mass="18081">MSGQLDPADDGTDPPFPVDVDLEVERLTQRVSWAAEVRLGLSNRPELRRVHATVVNCLGFGRGEHEPLGAVVLVVDELVSNAYRHTITPGVLGITRTSRGLLVEVTDDDPDVERMKAKADERFGPGHHGLRLVTHLSLEWGVRPEESGKVVWALVPARMYFER</sequence>
<keyword evidence="1" id="KW-0547">Nucleotide-binding</keyword>
<protein>
    <submittedName>
        <fullName evidence="1">ATP-binding protein</fullName>
    </submittedName>
</protein>
<evidence type="ECO:0000313" key="1">
    <source>
        <dbReference type="EMBL" id="WYW15655.1"/>
    </source>
</evidence>
<name>A0ACD5B8J0_9PSEU</name>
<dbReference type="Proteomes" id="UP001456344">
    <property type="component" value="Chromosome"/>
</dbReference>
<proteinExistence type="predicted"/>
<accession>A0ACD5B8J0</accession>
<gene>
    <name evidence="1" type="ORF">LCL61_08835</name>
</gene>
<organism evidence="1 2">
    <name type="scientific">Amycolatopsis coloradensis</name>
    <dbReference type="NCBI Taxonomy" id="76021"/>
    <lineage>
        <taxon>Bacteria</taxon>
        <taxon>Bacillati</taxon>
        <taxon>Actinomycetota</taxon>
        <taxon>Actinomycetes</taxon>
        <taxon>Pseudonocardiales</taxon>
        <taxon>Pseudonocardiaceae</taxon>
        <taxon>Amycolatopsis</taxon>
    </lineage>
</organism>
<keyword evidence="1" id="KW-0067">ATP-binding</keyword>